<accession>A0AAP0JK80</accession>
<comment type="caution">
    <text evidence="2">The sequence shown here is derived from an EMBL/GenBank/DDBJ whole genome shotgun (WGS) entry which is preliminary data.</text>
</comment>
<feature type="compositionally biased region" description="Low complexity" evidence="1">
    <location>
        <begin position="64"/>
        <end position="80"/>
    </location>
</feature>
<sequence length="140" mass="15034">MERTAAASSGSRSRLHLRTSCGSGTTDDGQRFAVRTKVADGEKKGRERAAAAVENWGQRRSRRGVSSNAGGASAVPAAAQWRRRQRRGGALTEQSISRDLGYHSRVFGTYLEASAGHFEGLEILRRAEARASQASTTELG</sequence>
<feature type="compositionally biased region" description="Low complexity" evidence="1">
    <location>
        <begin position="1"/>
        <end position="12"/>
    </location>
</feature>
<dbReference type="EMBL" id="JBBNAF010000006">
    <property type="protein sequence ID" value="KAK9135591.1"/>
    <property type="molecule type" value="Genomic_DNA"/>
</dbReference>
<name>A0AAP0JK80_9MAGN</name>
<dbReference type="Proteomes" id="UP001420932">
    <property type="component" value="Unassembled WGS sequence"/>
</dbReference>
<evidence type="ECO:0000313" key="2">
    <source>
        <dbReference type="EMBL" id="KAK9135591.1"/>
    </source>
</evidence>
<protein>
    <submittedName>
        <fullName evidence="2">Uncharacterized protein</fullName>
    </submittedName>
</protein>
<dbReference type="AlphaFoldDB" id="A0AAP0JK80"/>
<reference evidence="2 3" key="1">
    <citation type="submission" date="2024-01" db="EMBL/GenBank/DDBJ databases">
        <title>Genome assemblies of Stephania.</title>
        <authorList>
            <person name="Yang L."/>
        </authorList>
    </citation>
    <scope>NUCLEOTIDE SEQUENCE [LARGE SCALE GENOMIC DNA]</scope>
    <source>
        <strain evidence="2">YNDBR</strain>
        <tissue evidence="2">Leaf</tissue>
    </source>
</reference>
<evidence type="ECO:0000313" key="3">
    <source>
        <dbReference type="Proteomes" id="UP001420932"/>
    </source>
</evidence>
<evidence type="ECO:0000256" key="1">
    <source>
        <dbReference type="SAM" id="MobiDB-lite"/>
    </source>
</evidence>
<feature type="compositionally biased region" description="Basic and acidic residues" evidence="1">
    <location>
        <begin position="37"/>
        <end position="49"/>
    </location>
</feature>
<keyword evidence="3" id="KW-1185">Reference proteome</keyword>
<proteinExistence type="predicted"/>
<gene>
    <name evidence="2" type="ORF">Syun_014921</name>
</gene>
<organism evidence="2 3">
    <name type="scientific">Stephania yunnanensis</name>
    <dbReference type="NCBI Taxonomy" id="152371"/>
    <lineage>
        <taxon>Eukaryota</taxon>
        <taxon>Viridiplantae</taxon>
        <taxon>Streptophyta</taxon>
        <taxon>Embryophyta</taxon>
        <taxon>Tracheophyta</taxon>
        <taxon>Spermatophyta</taxon>
        <taxon>Magnoliopsida</taxon>
        <taxon>Ranunculales</taxon>
        <taxon>Menispermaceae</taxon>
        <taxon>Menispermoideae</taxon>
        <taxon>Cissampelideae</taxon>
        <taxon>Stephania</taxon>
    </lineage>
</organism>
<feature type="region of interest" description="Disordered" evidence="1">
    <location>
        <begin position="1"/>
        <end position="93"/>
    </location>
</feature>